<sequence length="143" mass="15315">MIGTIRGAFNDASVSNIGLGTSGLTIALDKQAVSKLNPPEEIVEILPSLTSSDIQKLLRVPRNFNNTYCRVSPDGQPSTATESYAKLVELNLISTKSAISPIIGDSCPDGQFLNAKLTDEGRATQKFFLDVLGETISIIDTDE</sequence>
<proteinExistence type="predicted"/>
<dbReference type="AlphaFoldDB" id="A0A9X1F435"/>
<dbReference type="Proteomes" id="UP001138681">
    <property type="component" value="Unassembled WGS sequence"/>
</dbReference>
<protein>
    <submittedName>
        <fullName evidence="1">Uncharacterized protein</fullName>
    </submittedName>
</protein>
<comment type="caution">
    <text evidence="1">The sequence shown here is derived from an EMBL/GenBank/DDBJ whole genome shotgun (WGS) entry which is preliminary data.</text>
</comment>
<dbReference type="RefSeq" id="WP_218405082.1">
    <property type="nucleotide sequence ID" value="NZ_JAGSPC010000001.1"/>
</dbReference>
<organism evidence="1 2">
    <name type="scientific">Erythrobacter crassostreae</name>
    <dbReference type="NCBI Taxonomy" id="2828328"/>
    <lineage>
        <taxon>Bacteria</taxon>
        <taxon>Pseudomonadati</taxon>
        <taxon>Pseudomonadota</taxon>
        <taxon>Alphaproteobacteria</taxon>
        <taxon>Sphingomonadales</taxon>
        <taxon>Erythrobacteraceae</taxon>
        <taxon>Erythrobacter/Porphyrobacter group</taxon>
        <taxon>Erythrobacter</taxon>
    </lineage>
</organism>
<reference evidence="1" key="1">
    <citation type="submission" date="2021-04" db="EMBL/GenBank/DDBJ databases">
        <authorList>
            <person name="Pira H."/>
            <person name="Risdian C."/>
            <person name="Wink J."/>
        </authorList>
    </citation>
    <scope>NUCLEOTIDE SEQUENCE</scope>
    <source>
        <strain evidence="1">WH158</strain>
    </source>
</reference>
<name>A0A9X1F435_9SPHN</name>
<gene>
    <name evidence="1" type="ORF">KCG46_10040</name>
</gene>
<keyword evidence="2" id="KW-1185">Reference proteome</keyword>
<dbReference type="EMBL" id="JAGSPC010000001">
    <property type="protein sequence ID" value="MBV7259906.1"/>
    <property type="molecule type" value="Genomic_DNA"/>
</dbReference>
<evidence type="ECO:0000313" key="2">
    <source>
        <dbReference type="Proteomes" id="UP001138681"/>
    </source>
</evidence>
<evidence type="ECO:0000313" key="1">
    <source>
        <dbReference type="EMBL" id="MBV7259906.1"/>
    </source>
</evidence>
<accession>A0A9X1F435</accession>